<dbReference type="GO" id="GO:0004527">
    <property type="term" value="F:exonuclease activity"/>
    <property type="evidence" value="ECO:0007669"/>
    <property type="project" value="UniProtKB-KW"/>
</dbReference>
<dbReference type="PANTHER" id="PTHR14859">
    <property type="entry name" value="CALCOFLUOR WHITE HYPERSENSITIVE PROTEIN PRECURSOR"/>
    <property type="match status" value="1"/>
</dbReference>
<evidence type="ECO:0000313" key="2">
    <source>
        <dbReference type="EMBL" id="ADZ77414.1"/>
    </source>
</evidence>
<evidence type="ECO:0000259" key="1">
    <source>
        <dbReference type="Pfam" id="PF03372"/>
    </source>
</evidence>
<dbReference type="GO" id="GO:0004519">
    <property type="term" value="F:endonuclease activity"/>
    <property type="evidence" value="ECO:0007669"/>
    <property type="project" value="UniProtKB-KW"/>
</dbReference>
<sequence length="259" mass="28809">MMQARNVIMIFIALLLLIVQVERISAQQKLKIMSYNIHHGADANEQDQLEAMAAFIKESGADIVGLQEVDSMCRRSGNVDQPRVLAQKTGMHYTYTRHFAYDGGSYGQALLSRFPIERTVNERLPVSTGATTSFLTAEVVVPTHRTLSIGVVHLDYRAEAGRLRQAEIIDSIIKKASHPFILTGDMNAEPQHETLAVLSKQLIATQGRDAFTYPTAPPKKKIDYIMLDKRLKASVIEAKVLPVLFSDHLPIVSTIEIAQ</sequence>
<name>F4CBG6_SPHS2</name>
<dbReference type="AlphaFoldDB" id="F4CBG6"/>
<reference evidence="2" key="1">
    <citation type="submission" date="2011-03" db="EMBL/GenBank/DDBJ databases">
        <title>Complete sequence of Sphingobacterium sp. 21.</title>
        <authorList>
            <consortium name="US DOE Joint Genome Institute"/>
            <person name="Lucas S."/>
            <person name="Copeland A."/>
            <person name="Lapidus A."/>
            <person name="Cheng J.-F."/>
            <person name="Goodwin L."/>
            <person name="Pitluck S."/>
            <person name="Davenport K."/>
            <person name="Detter J.C."/>
            <person name="Han C."/>
            <person name="Tapia R."/>
            <person name="Land M."/>
            <person name="Hauser L."/>
            <person name="Kyrpides N."/>
            <person name="Ivanova N."/>
            <person name="Ovchinnikova G."/>
            <person name="Pagani I."/>
            <person name="Siebers A.K."/>
            <person name="Allgaier M."/>
            <person name="Thelen M.P."/>
            <person name="Hugenholtz P."/>
            <person name="Woyke T."/>
        </authorList>
    </citation>
    <scope>NUCLEOTIDE SEQUENCE</scope>
    <source>
        <strain evidence="2">21</strain>
    </source>
</reference>
<dbReference type="OrthoDB" id="5447300at2"/>
<dbReference type="InterPro" id="IPR051916">
    <property type="entry name" value="GPI-anchor_lipid_remodeler"/>
</dbReference>
<protein>
    <submittedName>
        <fullName evidence="2">Endonuclease/exonuclease/phosphatase</fullName>
    </submittedName>
</protein>
<organism evidence="2">
    <name type="scientific">Sphingobacterium sp. (strain 21)</name>
    <dbReference type="NCBI Taxonomy" id="743722"/>
    <lineage>
        <taxon>Bacteria</taxon>
        <taxon>Pseudomonadati</taxon>
        <taxon>Bacteroidota</taxon>
        <taxon>Sphingobacteriia</taxon>
        <taxon>Sphingobacteriales</taxon>
        <taxon>Sphingobacteriaceae</taxon>
        <taxon>Sphingobacterium</taxon>
    </lineage>
</organism>
<dbReference type="STRING" id="743722.Sph21_0838"/>
<feature type="domain" description="Endonuclease/exonuclease/phosphatase" evidence="1">
    <location>
        <begin position="33"/>
        <end position="248"/>
    </location>
</feature>
<dbReference type="EMBL" id="CP002584">
    <property type="protein sequence ID" value="ADZ77414.1"/>
    <property type="molecule type" value="Genomic_DNA"/>
</dbReference>
<keyword evidence="2" id="KW-0255">Endonuclease</keyword>
<accession>F4CBG6</accession>
<dbReference type="Gene3D" id="3.60.10.10">
    <property type="entry name" value="Endonuclease/exonuclease/phosphatase"/>
    <property type="match status" value="1"/>
</dbReference>
<dbReference type="SUPFAM" id="SSF56219">
    <property type="entry name" value="DNase I-like"/>
    <property type="match status" value="1"/>
</dbReference>
<dbReference type="GO" id="GO:0016020">
    <property type="term" value="C:membrane"/>
    <property type="evidence" value="ECO:0007669"/>
    <property type="project" value="GOC"/>
</dbReference>
<proteinExistence type="predicted"/>
<dbReference type="InterPro" id="IPR005135">
    <property type="entry name" value="Endo/exonuclease/phosphatase"/>
</dbReference>
<dbReference type="PANTHER" id="PTHR14859:SF15">
    <property type="entry name" value="ENDONUCLEASE_EXONUCLEASE_PHOSPHATASE DOMAIN-CONTAINING PROTEIN"/>
    <property type="match status" value="1"/>
</dbReference>
<gene>
    <name evidence="2" type="ordered locus">Sph21_0838</name>
</gene>
<dbReference type="HOGENOM" id="CLU_060500_4_2_10"/>
<keyword evidence="2" id="KW-0269">Exonuclease</keyword>
<keyword evidence="2" id="KW-0378">Hydrolase</keyword>
<dbReference type="GO" id="GO:0006506">
    <property type="term" value="P:GPI anchor biosynthetic process"/>
    <property type="evidence" value="ECO:0007669"/>
    <property type="project" value="TreeGrafter"/>
</dbReference>
<dbReference type="PATRIC" id="fig|743722.3.peg.898"/>
<dbReference type="KEGG" id="shg:Sph21_0838"/>
<keyword evidence="2" id="KW-0540">Nuclease</keyword>
<dbReference type="eggNOG" id="COG3568">
    <property type="taxonomic scope" value="Bacteria"/>
</dbReference>
<dbReference type="Pfam" id="PF03372">
    <property type="entry name" value="Exo_endo_phos"/>
    <property type="match status" value="1"/>
</dbReference>
<dbReference type="InterPro" id="IPR036691">
    <property type="entry name" value="Endo/exonu/phosph_ase_sf"/>
</dbReference>